<keyword evidence="7" id="KW-1015">Disulfide bond</keyword>
<keyword evidence="6" id="KW-0865">Zymogen</keyword>
<dbReference type="Gene3D" id="2.40.10.10">
    <property type="entry name" value="Trypsin-like serine proteases"/>
    <property type="match status" value="1"/>
</dbReference>
<dbReference type="GO" id="GO:0007586">
    <property type="term" value="P:digestion"/>
    <property type="evidence" value="ECO:0007669"/>
    <property type="project" value="UniProtKB-KW"/>
</dbReference>
<reference evidence="11" key="1">
    <citation type="submission" date="2021-12" db="EMBL/GenBank/DDBJ databases">
        <authorList>
            <person name="King R."/>
        </authorList>
    </citation>
    <scope>NUCLEOTIDE SEQUENCE</scope>
</reference>
<protein>
    <recommendedName>
        <fullName evidence="9">trypsin</fullName>
        <ecNumber evidence="9">3.4.21.4</ecNumber>
    </recommendedName>
</protein>
<dbReference type="PANTHER" id="PTHR24276:SF97">
    <property type="entry name" value="GH13245P2-RELATED"/>
    <property type="match status" value="1"/>
</dbReference>
<dbReference type="InterPro" id="IPR043504">
    <property type="entry name" value="Peptidase_S1_PA_chymotrypsin"/>
</dbReference>
<evidence type="ECO:0000256" key="4">
    <source>
        <dbReference type="ARBA" id="ARBA00022801"/>
    </source>
</evidence>
<dbReference type="Proteomes" id="UP001154114">
    <property type="component" value="Chromosome 27"/>
</dbReference>
<keyword evidence="12" id="KW-1185">Reference proteome</keyword>
<dbReference type="AlphaFoldDB" id="A0A9N8Q2Z0"/>
<keyword evidence="5" id="KW-0720">Serine protease</keyword>
<organism evidence="11 12">
    <name type="scientific">Chrysodeixis includens</name>
    <name type="common">Soybean looper</name>
    <name type="synonym">Pseudoplusia includens</name>
    <dbReference type="NCBI Taxonomy" id="689277"/>
    <lineage>
        <taxon>Eukaryota</taxon>
        <taxon>Metazoa</taxon>
        <taxon>Ecdysozoa</taxon>
        <taxon>Arthropoda</taxon>
        <taxon>Hexapoda</taxon>
        <taxon>Insecta</taxon>
        <taxon>Pterygota</taxon>
        <taxon>Neoptera</taxon>
        <taxon>Endopterygota</taxon>
        <taxon>Lepidoptera</taxon>
        <taxon>Glossata</taxon>
        <taxon>Ditrysia</taxon>
        <taxon>Noctuoidea</taxon>
        <taxon>Noctuidae</taxon>
        <taxon>Plusiinae</taxon>
        <taxon>Chrysodeixis</taxon>
    </lineage>
</organism>
<dbReference type="Pfam" id="PF00089">
    <property type="entry name" value="Trypsin"/>
    <property type="match status" value="1"/>
</dbReference>
<keyword evidence="2" id="KW-0645">Protease</keyword>
<dbReference type="PROSITE" id="PS50240">
    <property type="entry name" value="TRYPSIN_DOM"/>
    <property type="match status" value="1"/>
</dbReference>
<dbReference type="SUPFAM" id="SSF50494">
    <property type="entry name" value="Trypsin-like serine proteases"/>
    <property type="match status" value="1"/>
</dbReference>
<dbReference type="GO" id="GO:0006508">
    <property type="term" value="P:proteolysis"/>
    <property type="evidence" value="ECO:0007669"/>
    <property type="project" value="UniProtKB-KW"/>
</dbReference>
<evidence type="ECO:0000256" key="6">
    <source>
        <dbReference type="ARBA" id="ARBA00023145"/>
    </source>
</evidence>
<dbReference type="InterPro" id="IPR001314">
    <property type="entry name" value="Peptidase_S1A"/>
</dbReference>
<dbReference type="OrthoDB" id="10059102at2759"/>
<dbReference type="SMART" id="SM00020">
    <property type="entry name" value="Tryp_SPc"/>
    <property type="match status" value="1"/>
</dbReference>
<evidence type="ECO:0000256" key="9">
    <source>
        <dbReference type="ARBA" id="ARBA00038868"/>
    </source>
</evidence>
<evidence type="ECO:0000259" key="10">
    <source>
        <dbReference type="PROSITE" id="PS50240"/>
    </source>
</evidence>
<dbReference type="InterPro" id="IPR001254">
    <property type="entry name" value="Trypsin_dom"/>
</dbReference>
<evidence type="ECO:0000256" key="5">
    <source>
        <dbReference type="ARBA" id="ARBA00022825"/>
    </source>
</evidence>
<sequence>MLWCFGILGGYDIKIRNAPYQVNYGDVCGGALIHKKWALTSAHCGSDHDFIRIGSSYRLRGPKVMILSHTLHPKFGHQHKFDYDVQLLKLFRGLYLSKLVSPITISRGECGDNIYVSGWGYPKEKGEYQETLQQAKMELVSMEECQQVEQSWYNHTLTTRMFCAGGWSQDACQMLEAIDDDD</sequence>
<evidence type="ECO:0000313" key="12">
    <source>
        <dbReference type="Proteomes" id="UP001154114"/>
    </source>
</evidence>
<dbReference type="EMBL" id="LR824030">
    <property type="protein sequence ID" value="CAD0206209.1"/>
    <property type="molecule type" value="Genomic_DNA"/>
</dbReference>
<comment type="catalytic activity">
    <reaction evidence="8">
        <text>Preferential cleavage: Arg-|-Xaa, Lys-|-Xaa.</text>
        <dbReference type="EC" id="3.4.21.4"/>
    </reaction>
</comment>
<gene>
    <name evidence="11" type="ORF">CINC_LOCUS8503</name>
</gene>
<dbReference type="InterPro" id="IPR050430">
    <property type="entry name" value="Peptidase_S1"/>
</dbReference>
<keyword evidence="4" id="KW-0378">Hydrolase</keyword>
<evidence type="ECO:0000256" key="7">
    <source>
        <dbReference type="ARBA" id="ARBA00023157"/>
    </source>
</evidence>
<dbReference type="CDD" id="cd00190">
    <property type="entry name" value="Tryp_SPc"/>
    <property type="match status" value="1"/>
</dbReference>
<evidence type="ECO:0000256" key="2">
    <source>
        <dbReference type="ARBA" id="ARBA00022670"/>
    </source>
</evidence>
<dbReference type="InterPro" id="IPR009003">
    <property type="entry name" value="Peptidase_S1_PA"/>
</dbReference>
<keyword evidence="3" id="KW-0222">Digestion</keyword>
<comment type="similarity">
    <text evidence="1">Belongs to the peptidase S1 family.</text>
</comment>
<evidence type="ECO:0000256" key="1">
    <source>
        <dbReference type="ARBA" id="ARBA00007664"/>
    </source>
</evidence>
<evidence type="ECO:0000256" key="8">
    <source>
        <dbReference type="ARBA" id="ARBA00036320"/>
    </source>
</evidence>
<proteinExistence type="inferred from homology"/>
<dbReference type="PANTHER" id="PTHR24276">
    <property type="entry name" value="POLYSERASE-RELATED"/>
    <property type="match status" value="1"/>
</dbReference>
<accession>A0A9N8Q2Z0</accession>
<feature type="domain" description="Peptidase S1" evidence="10">
    <location>
        <begin position="7"/>
        <end position="173"/>
    </location>
</feature>
<name>A0A9N8Q2Z0_CHRIL</name>
<dbReference type="PRINTS" id="PR00722">
    <property type="entry name" value="CHYMOTRYPSIN"/>
</dbReference>
<evidence type="ECO:0000256" key="3">
    <source>
        <dbReference type="ARBA" id="ARBA00022757"/>
    </source>
</evidence>
<dbReference type="EC" id="3.4.21.4" evidence="9"/>
<dbReference type="GO" id="GO:0004252">
    <property type="term" value="F:serine-type endopeptidase activity"/>
    <property type="evidence" value="ECO:0007669"/>
    <property type="project" value="UniProtKB-EC"/>
</dbReference>
<evidence type="ECO:0000313" key="11">
    <source>
        <dbReference type="EMBL" id="CAD0206209.1"/>
    </source>
</evidence>